<proteinExistence type="predicted"/>
<sequence length="344" mass="37682">MSQTGERMSLELAIQLLNPNGYFSLGDVVDGHVLRGRDHQGEVGQQYRDRDQPFVVVHGGPPRRANIHTQTLFKRILHIPPETTESWPFTSTIPYYASSMASTNPDHSPQHCFLCVGKLEDNFATRPLPFTFFNSDDVHDSMQHTCVEYLGITSTSSPVPFKVRVVPLPAESPKEVMKLPPPVVRMKSLKLHLTSKTQVLLPGSHLVDEDRTRRRGFGTIELAWAEDDPSAVLPCGEDAALLDVGAAIGLQSYPSGMVHSDIVWPVCPRLFPDFATHNIQHSHNISWELALVVAQETGQGGRVGRVLAGQRAGDQRWAAGPFKFTFGAVARVAVAVTAAVLVGG</sequence>
<gene>
    <name evidence="1" type="ORF">B0H63DRAFT_536095</name>
</gene>
<reference evidence="1" key="1">
    <citation type="journal article" date="2023" name="Mol. Phylogenet. Evol.">
        <title>Genome-scale phylogeny and comparative genomics of the fungal order Sordariales.</title>
        <authorList>
            <person name="Hensen N."/>
            <person name="Bonometti L."/>
            <person name="Westerberg I."/>
            <person name="Brannstrom I.O."/>
            <person name="Guillou S."/>
            <person name="Cros-Aarteil S."/>
            <person name="Calhoun S."/>
            <person name="Haridas S."/>
            <person name="Kuo A."/>
            <person name="Mondo S."/>
            <person name="Pangilinan J."/>
            <person name="Riley R."/>
            <person name="LaButti K."/>
            <person name="Andreopoulos B."/>
            <person name="Lipzen A."/>
            <person name="Chen C."/>
            <person name="Yan M."/>
            <person name="Daum C."/>
            <person name="Ng V."/>
            <person name="Clum A."/>
            <person name="Steindorff A."/>
            <person name="Ohm R.A."/>
            <person name="Martin F."/>
            <person name="Silar P."/>
            <person name="Natvig D.O."/>
            <person name="Lalanne C."/>
            <person name="Gautier V."/>
            <person name="Ament-Velasquez S.L."/>
            <person name="Kruys A."/>
            <person name="Hutchinson M.I."/>
            <person name="Powell A.J."/>
            <person name="Barry K."/>
            <person name="Miller A.N."/>
            <person name="Grigoriev I.V."/>
            <person name="Debuchy R."/>
            <person name="Gladieux P."/>
            <person name="Hiltunen Thoren M."/>
            <person name="Johannesson H."/>
        </authorList>
    </citation>
    <scope>NUCLEOTIDE SEQUENCE</scope>
    <source>
        <strain evidence="1">CBS 232.78</strain>
    </source>
</reference>
<comment type="caution">
    <text evidence="1">The sequence shown here is derived from an EMBL/GenBank/DDBJ whole genome shotgun (WGS) entry which is preliminary data.</text>
</comment>
<accession>A0AAE0N2Q2</accession>
<reference evidence="1" key="2">
    <citation type="submission" date="2023-06" db="EMBL/GenBank/DDBJ databases">
        <authorList>
            <consortium name="Lawrence Berkeley National Laboratory"/>
            <person name="Haridas S."/>
            <person name="Hensen N."/>
            <person name="Bonometti L."/>
            <person name="Westerberg I."/>
            <person name="Brannstrom I.O."/>
            <person name="Guillou S."/>
            <person name="Cros-Aarteil S."/>
            <person name="Calhoun S."/>
            <person name="Kuo A."/>
            <person name="Mondo S."/>
            <person name="Pangilinan J."/>
            <person name="Riley R."/>
            <person name="LaButti K."/>
            <person name="Andreopoulos B."/>
            <person name="Lipzen A."/>
            <person name="Chen C."/>
            <person name="Yanf M."/>
            <person name="Daum C."/>
            <person name="Ng V."/>
            <person name="Clum A."/>
            <person name="Steindorff A."/>
            <person name="Ohm R."/>
            <person name="Martin F."/>
            <person name="Silar P."/>
            <person name="Natvig D."/>
            <person name="Lalanne C."/>
            <person name="Gautier V."/>
            <person name="Ament-velasquez S.L."/>
            <person name="Kruys A."/>
            <person name="Hutchinson M.I."/>
            <person name="Powell A.J."/>
            <person name="Barry K."/>
            <person name="Miller A.N."/>
            <person name="Grigoriev I.V."/>
            <person name="Debuchy R."/>
            <person name="Gladieux P."/>
            <person name="Thoren M.H."/>
            <person name="Johannesson H."/>
        </authorList>
    </citation>
    <scope>NUCLEOTIDE SEQUENCE</scope>
    <source>
        <strain evidence="1">CBS 232.78</strain>
    </source>
</reference>
<evidence type="ECO:0000313" key="2">
    <source>
        <dbReference type="Proteomes" id="UP001285441"/>
    </source>
</evidence>
<organism evidence="1 2">
    <name type="scientific">Podospora didyma</name>
    <dbReference type="NCBI Taxonomy" id="330526"/>
    <lineage>
        <taxon>Eukaryota</taxon>
        <taxon>Fungi</taxon>
        <taxon>Dikarya</taxon>
        <taxon>Ascomycota</taxon>
        <taxon>Pezizomycotina</taxon>
        <taxon>Sordariomycetes</taxon>
        <taxon>Sordariomycetidae</taxon>
        <taxon>Sordariales</taxon>
        <taxon>Podosporaceae</taxon>
        <taxon>Podospora</taxon>
    </lineage>
</organism>
<name>A0AAE0N2Q2_9PEZI</name>
<dbReference type="AlphaFoldDB" id="A0AAE0N2Q2"/>
<dbReference type="EMBL" id="JAULSW010000011">
    <property type="protein sequence ID" value="KAK3367948.1"/>
    <property type="molecule type" value="Genomic_DNA"/>
</dbReference>
<evidence type="ECO:0000313" key="1">
    <source>
        <dbReference type="EMBL" id="KAK3367948.1"/>
    </source>
</evidence>
<dbReference type="Proteomes" id="UP001285441">
    <property type="component" value="Unassembled WGS sequence"/>
</dbReference>
<protein>
    <submittedName>
        <fullName evidence="1">Uncharacterized protein</fullName>
    </submittedName>
</protein>
<keyword evidence="2" id="KW-1185">Reference proteome</keyword>